<dbReference type="AlphaFoldDB" id="A0A922NLE5"/>
<keyword evidence="2" id="KW-1185">Reference proteome</keyword>
<dbReference type="EMBL" id="NRDI02000003">
    <property type="protein sequence ID" value="KAI1518177.1"/>
    <property type="molecule type" value="Genomic_DNA"/>
</dbReference>
<sequence>MGGELKTTNYITATSRTPSFTPGTQRIWSNFYE</sequence>
<comment type="caution">
    <text evidence="1">The sequence shown here is derived from an EMBL/GenBank/DDBJ whole genome shotgun (WGS) entry which is preliminary data.</text>
</comment>
<evidence type="ECO:0000313" key="2">
    <source>
        <dbReference type="Proteomes" id="UP000249757"/>
    </source>
</evidence>
<proteinExistence type="predicted"/>
<dbReference type="Proteomes" id="UP000249757">
    <property type="component" value="Unassembled WGS sequence"/>
</dbReference>
<name>A0A922NLE5_9PLEO</name>
<evidence type="ECO:0000313" key="1">
    <source>
        <dbReference type="EMBL" id="KAI1518177.1"/>
    </source>
</evidence>
<accession>A0A922NLE5</accession>
<protein>
    <submittedName>
        <fullName evidence="1">Uncharacterized protein</fullName>
    </submittedName>
</protein>
<gene>
    <name evidence="1" type="ORF">Ptr86124_003478</name>
</gene>
<organism evidence="1 2">
    <name type="scientific">Pyrenophora tritici-repentis</name>
    <dbReference type="NCBI Taxonomy" id="45151"/>
    <lineage>
        <taxon>Eukaryota</taxon>
        <taxon>Fungi</taxon>
        <taxon>Dikarya</taxon>
        <taxon>Ascomycota</taxon>
        <taxon>Pezizomycotina</taxon>
        <taxon>Dothideomycetes</taxon>
        <taxon>Pleosporomycetidae</taxon>
        <taxon>Pleosporales</taxon>
        <taxon>Pleosporineae</taxon>
        <taxon>Pleosporaceae</taxon>
        <taxon>Pyrenophora</taxon>
    </lineage>
</organism>
<reference evidence="2" key="1">
    <citation type="journal article" date="2022" name="Microb. Genom.">
        <title>A global pangenome for the wheat fungal pathogen Pyrenophora tritici-repentis and prediction of effector protein structural homology.</title>
        <authorList>
            <person name="Moolhuijzen P.M."/>
            <person name="See P.T."/>
            <person name="Shi G."/>
            <person name="Powell H.R."/>
            <person name="Cockram J."/>
            <person name="Jorgensen L.N."/>
            <person name="Benslimane H."/>
            <person name="Strelkov S.E."/>
            <person name="Turner J."/>
            <person name="Liu Z."/>
            <person name="Moffat C.S."/>
        </authorList>
    </citation>
    <scope>NUCLEOTIDE SEQUENCE [LARGE SCALE GENOMIC DNA]</scope>
</reference>